<dbReference type="Proteomes" id="UP000494160">
    <property type="component" value="Unassembled WGS sequence"/>
</dbReference>
<evidence type="ECO:0000259" key="11">
    <source>
        <dbReference type="PROSITE" id="PS51900"/>
    </source>
</evidence>
<feature type="domain" description="Core-binding (CB)" evidence="11">
    <location>
        <begin position="48"/>
        <end position="130"/>
    </location>
</feature>
<dbReference type="InterPro" id="IPR011010">
    <property type="entry name" value="DNA_brk_join_enz"/>
</dbReference>
<dbReference type="EMBL" id="BLAP01000030">
    <property type="protein sequence ID" value="GET12329.1"/>
    <property type="molecule type" value="Genomic_DNA"/>
</dbReference>
<keyword evidence="4" id="KW-0159">Chromosome partition</keyword>
<accession>A0A6F9Y481</accession>
<dbReference type="PROSITE" id="PS51900">
    <property type="entry name" value="CB"/>
    <property type="match status" value="1"/>
</dbReference>
<dbReference type="InterPro" id="IPR050090">
    <property type="entry name" value="Tyrosine_recombinase_XerCD"/>
</dbReference>
<dbReference type="PANTHER" id="PTHR30349">
    <property type="entry name" value="PHAGE INTEGRASE-RELATED"/>
    <property type="match status" value="1"/>
</dbReference>
<dbReference type="Pfam" id="PF00589">
    <property type="entry name" value="Phage_integrase"/>
    <property type="match status" value="1"/>
</dbReference>
<comment type="caution">
    <text evidence="12">The sequence shown here is derived from an EMBL/GenBank/DDBJ whole genome shotgun (WGS) entry which is preliminary data.</text>
</comment>
<dbReference type="GO" id="GO:0015074">
    <property type="term" value="P:DNA integration"/>
    <property type="evidence" value="ECO:0007669"/>
    <property type="project" value="UniProtKB-KW"/>
</dbReference>
<protein>
    <submittedName>
        <fullName evidence="12">Integrase</fullName>
    </submittedName>
</protein>
<organism evidence="12">
    <name type="scientific">Ligilactobacillus agilis</name>
    <dbReference type="NCBI Taxonomy" id="1601"/>
    <lineage>
        <taxon>Bacteria</taxon>
        <taxon>Bacillati</taxon>
        <taxon>Bacillota</taxon>
        <taxon>Bacilli</taxon>
        <taxon>Lactobacillales</taxon>
        <taxon>Lactobacillaceae</taxon>
        <taxon>Ligilactobacillus</taxon>
    </lineage>
</organism>
<evidence type="ECO:0000256" key="1">
    <source>
        <dbReference type="ARBA" id="ARBA00004496"/>
    </source>
</evidence>
<keyword evidence="8" id="KW-0131">Cell cycle</keyword>
<dbReference type="PANTHER" id="PTHR30349:SF77">
    <property type="entry name" value="TYROSINE RECOMBINASE XERC"/>
    <property type="match status" value="1"/>
</dbReference>
<dbReference type="InterPro" id="IPR013762">
    <property type="entry name" value="Integrase-like_cat_sf"/>
</dbReference>
<dbReference type="AlphaFoldDB" id="A0A6F9Y481"/>
<feature type="domain" description="Tyr recombinase" evidence="10">
    <location>
        <begin position="151"/>
        <end position="323"/>
    </location>
</feature>
<dbReference type="GO" id="GO:0005737">
    <property type="term" value="C:cytoplasm"/>
    <property type="evidence" value="ECO:0007669"/>
    <property type="project" value="UniProtKB-SubCell"/>
</dbReference>
<dbReference type="PROSITE" id="PS51898">
    <property type="entry name" value="TYR_RECOMBINASE"/>
    <property type="match status" value="1"/>
</dbReference>
<dbReference type="GO" id="GO:0006310">
    <property type="term" value="P:DNA recombination"/>
    <property type="evidence" value="ECO:0007669"/>
    <property type="project" value="UniProtKB-KW"/>
</dbReference>
<dbReference type="InterPro" id="IPR002104">
    <property type="entry name" value="Integrase_catalytic"/>
</dbReference>
<dbReference type="SUPFAM" id="SSF56349">
    <property type="entry name" value="DNA breaking-rejoining enzymes"/>
    <property type="match status" value="1"/>
</dbReference>
<name>A0A6F9Y481_9LACO</name>
<keyword evidence="2" id="KW-0963">Cytoplasm</keyword>
<evidence type="ECO:0000256" key="3">
    <source>
        <dbReference type="ARBA" id="ARBA00022618"/>
    </source>
</evidence>
<dbReference type="Gene3D" id="1.10.443.10">
    <property type="entry name" value="Intergrase catalytic core"/>
    <property type="match status" value="1"/>
</dbReference>
<evidence type="ECO:0000256" key="2">
    <source>
        <dbReference type="ARBA" id="ARBA00022490"/>
    </source>
</evidence>
<evidence type="ECO:0000259" key="10">
    <source>
        <dbReference type="PROSITE" id="PS51898"/>
    </source>
</evidence>
<gene>
    <name evidence="12" type="ORF">SN811_08290</name>
</gene>
<keyword evidence="6 9" id="KW-0238">DNA-binding</keyword>
<evidence type="ECO:0000313" key="12">
    <source>
        <dbReference type="EMBL" id="GET12329.1"/>
    </source>
</evidence>
<keyword evidence="7" id="KW-0233">DNA recombination</keyword>
<dbReference type="GO" id="GO:0003677">
    <property type="term" value="F:DNA binding"/>
    <property type="evidence" value="ECO:0007669"/>
    <property type="project" value="UniProtKB-UniRule"/>
</dbReference>
<dbReference type="Gene3D" id="1.10.150.130">
    <property type="match status" value="1"/>
</dbReference>
<dbReference type="RefSeq" id="WP_172577162.1">
    <property type="nucleotide sequence ID" value="NZ_BLAP01000030.1"/>
</dbReference>
<reference evidence="12" key="1">
    <citation type="submission" date="2019-10" db="EMBL/GenBank/DDBJ databases">
        <title>Lactobacillus agilis SN811 Whole Genome Sequencing Project.</title>
        <authorList>
            <person name="Suzuki S."/>
            <person name="Endo A."/>
            <person name="Maeno S."/>
            <person name="Shiwa Y."/>
            <person name="Matsutani M."/>
            <person name="Kajikawa A."/>
        </authorList>
    </citation>
    <scope>NUCLEOTIDE SEQUENCE</scope>
    <source>
        <strain evidence="12">SN811</strain>
    </source>
</reference>
<comment type="subcellular location">
    <subcellularLocation>
        <location evidence="1">Cytoplasm</location>
    </subcellularLocation>
</comment>
<dbReference type="GO" id="GO:0007059">
    <property type="term" value="P:chromosome segregation"/>
    <property type="evidence" value="ECO:0007669"/>
    <property type="project" value="UniProtKB-KW"/>
</dbReference>
<evidence type="ECO:0000256" key="4">
    <source>
        <dbReference type="ARBA" id="ARBA00022829"/>
    </source>
</evidence>
<dbReference type="InterPro" id="IPR004107">
    <property type="entry name" value="Integrase_SAM-like_N"/>
</dbReference>
<evidence type="ECO:0000256" key="9">
    <source>
        <dbReference type="PROSITE-ProRule" id="PRU01248"/>
    </source>
</evidence>
<dbReference type="InterPro" id="IPR010998">
    <property type="entry name" value="Integrase_recombinase_N"/>
</dbReference>
<evidence type="ECO:0000256" key="5">
    <source>
        <dbReference type="ARBA" id="ARBA00022908"/>
    </source>
</evidence>
<dbReference type="InterPro" id="IPR044068">
    <property type="entry name" value="CB"/>
</dbReference>
<evidence type="ECO:0000256" key="8">
    <source>
        <dbReference type="ARBA" id="ARBA00023306"/>
    </source>
</evidence>
<dbReference type="Pfam" id="PF13495">
    <property type="entry name" value="Phage_int_SAM_4"/>
    <property type="match status" value="1"/>
</dbReference>
<keyword evidence="3" id="KW-0132">Cell division</keyword>
<evidence type="ECO:0000256" key="6">
    <source>
        <dbReference type="ARBA" id="ARBA00023125"/>
    </source>
</evidence>
<proteinExistence type="predicted"/>
<evidence type="ECO:0000256" key="7">
    <source>
        <dbReference type="ARBA" id="ARBA00023172"/>
    </source>
</evidence>
<keyword evidence="5" id="KW-0229">DNA integration</keyword>
<dbReference type="GO" id="GO:0051301">
    <property type="term" value="P:cell division"/>
    <property type="evidence" value="ECO:0007669"/>
    <property type="project" value="UniProtKB-KW"/>
</dbReference>
<sequence>MIRDDLARLAVKYLDNENLQSFMLNLDVILSNYNITQSKNEIVKYDGSQDDEAIRMFFVTKKIAGFSDKSVAFYSTVIKQFRKMINKPLGMITTNDVRLFLGKKQVYDHCSPTHLNNMRRILSSLFKWLTAENYIVKNPMLAVDYIKEPKRIKKAFSEIEVERLRENCLDIRDKALIEVLLSTGCRIGEVAGMNYEDVDFVNKQISVIGKGNKERIVYLNAKAIFELNRYIGVYEIESGPLFISKRGKKRLTIGGLSNIITQIGKRAKVNDCHPHRFRRTVATFALNRGMPIEQVQQLLGHEDIKTTTIYAKSDEQSLKEAHRKYVI</sequence>